<dbReference type="PROSITE" id="PS50112">
    <property type="entry name" value="PAS"/>
    <property type="match status" value="2"/>
</dbReference>
<dbReference type="InterPro" id="IPR002197">
    <property type="entry name" value="HTH_Fis"/>
</dbReference>
<dbReference type="Gene3D" id="3.40.50.300">
    <property type="entry name" value="P-loop containing nucleotide triphosphate hydrolases"/>
    <property type="match status" value="1"/>
</dbReference>
<keyword evidence="11" id="KW-1185">Reference proteome</keyword>
<dbReference type="eggNOG" id="COG3829">
    <property type="taxonomic scope" value="Bacteria"/>
</dbReference>
<dbReference type="CDD" id="cd00130">
    <property type="entry name" value="PAS"/>
    <property type="match status" value="2"/>
</dbReference>
<evidence type="ECO:0000259" key="9">
    <source>
        <dbReference type="PROSITE" id="PS50113"/>
    </source>
</evidence>
<dbReference type="SMART" id="SM00091">
    <property type="entry name" value="PAS"/>
    <property type="match status" value="2"/>
</dbReference>
<dbReference type="FunFam" id="3.40.50.300:FF:000006">
    <property type="entry name" value="DNA-binding transcriptional regulator NtrC"/>
    <property type="match status" value="1"/>
</dbReference>
<dbReference type="Gene3D" id="1.10.10.60">
    <property type="entry name" value="Homeodomain-like"/>
    <property type="match status" value="1"/>
</dbReference>
<keyword evidence="4" id="KW-0238">DNA-binding</keyword>
<dbReference type="Pfam" id="PF02954">
    <property type="entry name" value="HTH_8"/>
    <property type="match status" value="1"/>
</dbReference>
<dbReference type="GO" id="GO:0005524">
    <property type="term" value="F:ATP binding"/>
    <property type="evidence" value="ECO:0007669"/>
    <property type="project" value="UniProtKB-KW"/>
</dbReference>
<dbReference type="GO" id="GO:0043565">
    <property type="term" value="F:sequence-specific DNA binding"/>
    <property type="evidence" value="ECO:0007669"/>
    <property type="project" value="InterPro"/>
</dbReference>
<dbReference type="Pfam" id="PF00158">
    <property type="entry name" value="Sigma54_activat"/>
    <property type="match status" value="1"/>
</dbReference>
<dbReference type="PROSITE" id="PS00675">
    <property type="entry name" value="SIGMA54_INTERACT_1"/>
    <property type="match status" value="1"/>
</dbReference>
<evidence type="ECO:0000313" key="10">
    <source>
        <dbReference type="EMBL" id="SFU98802.1"/>
    </source>
</evidence>
<protein>
    <submittedName>
        <fullName evidence="10">PAS domain S-box-containing protein</fullName>
    </submittedName>
</protein>
<dbReference type="AlphaFoldDB" id="A0A1I7KMX6"/>
<feature type="domain" description="PAS" evidence="8">
    <location>
        <begin position="117"/>
        <end position="168"/>
    </location>
</feature>
<dbReference type="GO" id="GO:0006355">
    <property type="term" value="P:regulation of DNA-templated transcription"/>
    <property type="evidence" value="ECO:0007669"/>
    <property type="project" value="InterPro"/>
</dbReference>
<dbReference type="Gene3D" id="1.10.8.60">
    <property type="match status" value="1"/>
</dbReference>
<dbReference type="InterPro" id="IPR013767">
    <property type="entry name" value="PAS_fold"/>
</dbReference>
<dbReference type="InterPro" id="IPR025944">
    <property type="entry name" value="Sigma_54_int_dom_CS"/>
</dbReference>
<keyword evidence="3" id="KW-0805">Transcription regulation</keyword>
<dbReference type="Proteomes" id="UP000183508">
    <property type="component" value="Unassembled WGS sequence"/>
</dbReference>
<dbReference type="PROSITE" id="PS00688">
    <property type="entry name" value="SIGMA54_INTERACT_3"/>
    <property type="match status" value="1"/>
</dbReference>
<dbReference type="Gene3D" id="3.40.50.720">
    <property type="entry name" value="NAD(P)-binding Rossmann-like Domain"/>
    <property type="match status" value="1"/>
</dbReference>
<evidence type="ECO:0000256" key="6">
    <source>
        <dbReference type="SAM" id="Coils"/>
    </source>
</evidence>
<dbReference type="SUPFAM" id="SSF46689">
    <property type="entry name" value="Homeodomain-like"/>
    <property type="match status" value="1"/>
</dbReference>
<dbReference type="PROSITE" id="PS50113">
    <property type="entry name" value="PAC"/>
    <property type="match status" value="1"/>
</dbReference>
<evidence type="ECO:0000256" key="2">
    <source>
        <dbReference type="ARBA" id="ARBA00022840"/>
    </source>
</evidence>
<feature type="domain" description="Sigma-54 factor interaction" evidence="7">
    <location>
        <begin position="369"/>
        <end position="599"/>
    </location>
</feature>
<proteinExistence type="predicted"/>
<dbReference type="InterPro" id="IPR000014">
    <property type="entry name" value="PAS"/>
</dbReference>
<dbReference type="SUPFAM" id="SSF51735">
    <property type="entry name" value="NAD(P)-binding Rossmann-fold domains"/>
    <property type="match status" value="1"/>
</dbReference>
<reference evidence="11" key="1">
    <citation type="submission" date="2016-10" db="EMBL/GenBank/DDBJ databases">
        <authorList>
            <person name="Varghese N."/>
        </authorList>
    </citation>
    <scope>NUCLEOTIDE SEQUENCE [LARGE SCALE GENOMIC DNA]</scope>
    <source>
        <strain evidence="11">DSM 17980</strain>
    </source>
</reference>
<evidence type="ECO:0000259" key="8">
    <source>
        <dbReference type="PROSITE" id="PS50112"/>
    </source>
</evidence>
<keyword evidence="1" id="KW-0547">Nucleotide-binding</keyword>
<gene>
    <name evidence="10" type="ORF">SAMN05421543_11762</name>
</gene>
<dbReference type="STRING" id="392015.SAMN05421543_11762"/>
<evidence type="ECO:0000313" key="11">
    <source>
        <dbReference type="Proteomes" id="UP000183508"/>
    </source>
</evidence>
<dbReference type="SUPFAM" id="SSF52540">
    <property type="entry name" value="P-loop containing nucleoside triphosphate hydrolases"/>
    <property type="match status" value="1"/>
</dbReference>
<dbReference type="Pfam" id="PF25601">
    <property type="entry name" value="AAA_lid_14"/>
    <property type="match status" value="1"/>
</dbReference>
<dbReference type="NCBIfam" id="TIGR00229">
    <property type="entry name" value="sensory_box"/>
    <property type="match status" value="2"/>
</dbReference>
<evidence type="ECO:0000256" key="5">
    <source>
        <dbReference type="ARBA" id="ARBA00023163"/>
    </source>
</evidence>
<dbReference type="InterPro" id="IPR002078">
    <property type="entry name" value="Sigma_54_int"/>
</dbReference>
<feature type="domain" description="PAS" evidence="8">
    <location>
        <begin position="235"/>
        <end position="280"/>
    </location>
</feature>
<dbReference type="PRINTS" id="PR01590">
    <property type="entry name" value="HTHFIS"/>
</dbReference>
<dbReference type="CDD" id="cd00009">
    <property type="entry name" value="AAA"/>
    <property type="match status" value="1"/>
</dbReference>
<dbReference type="PROSITE" id="PS50045">
    <property type="entry name" value="SIGMA54_INTERACT_4"/>
    <property type="match status" value="1"/>
</dbReference>
<dbReference type="EMBL" id="FPBV01000017">
    <property type="protein sequence ID" value="SFU98802.1"/>
    <property type="molecule type" value="Genomic_DNA"/>
</dbReference>
<dbReference type="InterPro" id="IPR000700">
    <property type="entry name" value="PAS-assoc_C"/>
</dbReference>
<organism evidence="10 11">
    <name type="scientific">Alicyclobacillus macrosporangiidus</name>
    <dbReference type="NCBI Taxonomy" id="392015"/>
    <lineage>
        <taxon>Bacteria</taxon>
        <taxon>Bacillati</taxon>
        <taxon>Bacillota</taxon>
        <taxon>Bacilli</taxon>
        <taxon>Bacillales</taxon>
        <taxon>Alicyclobacillaceae</taxon>
        <taxon>Alicyclobacillus</taxon>
    </lineage>
</organism>
<name>A0A1I7KMX6_9BACL</name>
<dbReference type="InterPro" id="IPR036291">
    <property type="entry name" value="NAD(P)-bd_dom_sf"/>
</dbReference>
<dbReference type="Pfam" id="PF00989">
    <property type="entry name" value="PAS"/>
    <property type="match status" value="2"/>
</dbReference>
<evidence type="ECO:0000256" key="3">
    <source>
        <dbReference type="ARBA" id="ARBA00023015"/>
    </source>
</evidence>
<dbReference type="InterPro" id="IPR003593">
    <property type="entry name" value="AAA+_ATPase"/>
</dbReference>
<dbReference type="InterPro" id="IPR009057">
    <property type="entry name" value="Homeodomain-like_sf"/>
</dbReference>
<dbReference type="SUPFAM" id="SSF55785">
    <property type="entry name" value="PYP-like sensor domain (PAS domain)"/>
    <property type="match status" value="2"/>
</dbReference>
<dbReference type="PANTHER" id="PTHR32071">
    <property type="entry name" value="TRANSCRIPTIONAL REGULATORY PROTEIN"/>
    <property type="match status" value="1"/>
</dbReference>
<evidence type="ECO:0000256" key="1">
    <source>
        <dbReference type="ARBA" id="ARBA00022741"/>
    </source>
</evidence>
<evidence type="ECO:0000259" key="7">
    <source>
        <dbReference type="PROSITE" id="PS50045"/>
    </source>
</evidence>
<feature type="coiled-coil region" evidence="6">
    <location>
        <begin position="104"/>
        <end position="131"/>
    </location>
</feature>
<dbReference type="Gene3D" id="3.30.450.20">
    <property type="entry name" value="PAS domain"/>
    <property type="match status" value="2"/>
</dbReference>
<keyword evidence="5" id="KW-0804">Transcription</keyword>
<dbReference type="InterPro" id="IPR035965">
    <property type="entry name" value="PAS-like_dom_sf"/>
</dbReference>
<dbReference type="InterPro" id="IPR025943">
    <property type="entry name" value="Sigma_54_int_dom_ATP-bd_2"/>
</dbReference>
<evidence type="ECO:0000256" key="4">
    <source>
        <dbReference type="ARBA" id="ARBA00023125"/>
    </source>
</evidence>
<sequence>MIHVVIVGGGRGGRRWIEALADHPEVVIDAVIDLREDAPGMQLARALGLTVGRDYRRVLARLPEPVDVVLEVTGQPEVYADLLALVPGATVISGPALRFFTLFIEDKMALIRQLQAQRRELERVVEATHDGMIGVDREARVVLCNAAAERLLGRNRDQVLGRPVTDVIPNSRLAEVLVHGKEELNQVQKLGEIEIVTNRVPLFDDEGRIVGAIATFRDVTELRALAAEVTNLREVQTLLEAIIQSTQDAISVVDKDGRGLLINPAYTRLTGLRPEQVLNQPADVDIAEGESMHLKVLRTRQPVRNVPMKVGPMRREVLVDVAPILVGGELRGSVGVIHDVSEIKRLTEELERANKLIRTMQAKYTFEEIVGKSPAIALAVEQAKRAAQTPATVLLRGESGTGKELFAHAIHNASDRRYQPFVRVNCAALTDSLLESELFGYEEGAFTGAKKGGKRGLFEEANGGTLFLDEIGEMSVATQAKVLRALQEREIVRVGGTRPIPVDVRVIAATHVNLEQAVAEGRFREDLYYRLNVIPIVIPPLRYRLEDIEALAMHIIQRQNQAFGRNVTEIAKGAVELLQRYHWPGNVRELENTIGRAMIHMRYSDTVLEAHHLPLLNTPPVPPGHADQGGALTWTGGTLEQFLRRAERSAIEQALRATGGNKTEAAKRLGISVRSLYYKLKATEE</sequence>
<keyword evidence="6" id="KW-0175">Coiled coil</keyword>
<dbReference type="SMART" id="SM00382">
    <property type="entry name" value="AAA"/>
    <property type="match status" value="1"/>
</dbReference>
<accession>A0A1I7KMX6</accession>
<keyword evidence="2" id="KW-0067">ATP-binding</keyword>
<feature type="domain" description="PAC" evidence="9">
    <location>
        <begin position="180"/>
        <end position="231"/>
    </location>
</feature>
<dbReference type="InterPro" id="IPR025662">
    <property type="entry name" value="Sigma_54_int_dom_ATP-bd_1"/>
</dbReference>
<dbReference type="InterPro" id="IPR027417">
    <property type="entry name" value="P-loop_NTPase"/>
</dbReference>
<dbReference type="PROSITE" id="PS00676">
    <property type="entry name" value="SIGMA54_INTERACT_2"/>
    <property type="match status" value="1"/>
</dbReference>
<dbReference type="PANTHER" id="PTHR32071:SF121">
    <property type="entry name" value="SIGMA L-DEPENDENT TRANSCRIPTIONAL REGULATOR YQIR-RELATED"/>
    <property type="match status" value="1"/>
</dbReference>
<dbReference type="InterPro" id="IPR058031">
    <property type="entry name" value="AAA_lid_NorR"/>
</dbReference>